<dbReference type="InterPro" id="IPR050091">
    <property type="entry name" value="PKS_NRPS_Biosynth_Enz"/>
</dbReference>
<evidence type="ECO:0000313" key="3">
    <source>
        <dbReference type="Proteomes" id="UP000800094"/>
    </source>
</evidence>
<organism evidence="2 3">
    <name type="scientific">Trematosphaeria pertusa</name>
    <dbReference type="NCBI Taxonomy" id="390896"/>
    <lineage>
        <taxon>Eukaryota</taxon>
        <taxon>Fungi</taxon>
        <taxon>Dikarya</taxon>
        <taxon>Ascomycota</taxon>
        <taxon>Pezizomycotina</taxon>
        <taxon>Dothideomycetes</taxon>
        <taxon>Pleosporomycetidae</taxon>
        <taxon>Pleosporales</taxon>
        <taxon>Massarineae</taxon>
        <taxon>Trematosphaeriaceae</taxon>
        <taxon>Trematosphaeria</taxon>
    </lineage>
</organism>
<dbReference type="GO" id="GO:0006633">
    <property type="term" value="P:fatty acid biosynthetic process"/>
    <property type="evidence" value="ECO:0007669"/>
    <property type="project" value="TreeGrafter"/>
</dbReference>
<dbReference type="PANTHER" id="PTHR43775:SF28">
    <property type="entry name" value="SYNTHASE, PUTATIVE-RELATED"/>
    <property type="match status" value="1"/>
</dbReference>
<name>A0A6A6HTE2_9PLEO</name>
<dbReference type="InterPro" id="IPR014030">
    <property type="entry name" value="Ketoacyl_synth_N"/>
</dbReference>
<evidence type="ECO:0000259" key="1">
    <source>
        <dbReference type="Pfam" id="PF00109"/>
    </source>
</evidence>
<dbReference type="InterPro" id="IPR016039">
    <property type="entry name" value="Thiolase-like"/>
</dbReference>
<accession>A0A6A6HTE2</accession>
<dbReference type="EMBL" id="ML987213">
    <property type="protein sequence ID" value="KAF2241169.1"/>
    <property type="molecule type" value="Genomic_DNA"/>
</dbReference>
<dbReference type="RefSeq" id="XP_033676173.1">
    <property type="nucleotide sequence ID" value="XM_033836030.1"/>
</dbReference>
<dbReference type="Proteomes" id="UP000800094">
    <property type="component" value="Unassembled WGS sequence"/>
</dbReference>
<evidence type="ECO:0000313" key="2">
    <source>
        <dbReference type="EMBL" id="KAF2241169.1"/>
    </source>
</evidence>
<feature type="domain" description="Beta-ketoacyl synthase-like N-terminal" evidence="1">
    <location>
        <begin position="39"/>
        <end position="97"/>
    </location>
</feature>
<gene>
    <name evidence="2" type="ORF">BU26DRAFT_611022</name>
</gene>
<dbReference type="SUPFAM" id="SSF53901">
    <property type="entry name" value="Thiolase-like"/>
    <property type="match status" value="1"/>
</dbReference>
<dbReference type="GeneID" id="54589360"/>
<dbReference type="GO" id="GO:0044550">
    <property type="term" value="P:secondary metabolite biosynthetic process"/>
    <property type="evidence" value="ECO:0007669"/>
    <property type="project" value="TreeGrafter"/>
</dbReference>
<reference evidence="2" key="1">
    <citation type="journal article" date="2020" name="Stud. Mycol.">
        <title>101 Dothideomycetes genomes: a test case for predicting lifestyles and emergence of pathogens.</title>
        <authorList>
            <person name="Haridas S."/>
            <person name="Albert R."/>
            <person name="Binder M."/>
            <person name="Bloem J."/>
            <person name="Labutti K."/>
            <person name="Salamov A."/>
            <person name="Andreopoulos B."/>
            <person name="Baker S."/>
            <person name="Barry K."/>
            <person name="Bills G."/>
            <person name="Bluhm B."/>
            <person name="Cannon C."/>
            <person name="Castanera R."/>
            <person name="Culley D."/>
            <person name="Daum C."/>
            <person name="Ezra D."/>
            <person name="Gonzalez J."/>
            <person name="Henrissat B."/>
            <person name="Kuo A."/>
            <person name="Liang C."/>
            <person name="Lipzen A."/>
            <person name="Lutzoni F."/>
            <person name="Magnuson J."/>
            <person name="Mondo S."/>
            <person name="Nolan M."/>
            <person name="Ohm R."/>
            <person name="Pangilinan J."/>
            <person name="Park H.-J."/>
            <person name="Ramirez L."/>
            <person name="Alfaro M."/>
            <person name="Sun H."/>
            <person name="Tritt A."/>
            <person name="Yoshinaga Y."/>
            <person name="Zwiers L.-H."/>
            <person name="Turgeon B."/>
            <person name="Goodwin S."/>
            <person name="Spatafora J."/>
            <person name="Crous P."/>
            <person name="Grigoriev I."/>
        </authorList>
    </citation>
    <scope>NUCLEOTIDE SEQUENCE</scope>
    <source>
        <strain evidence="2">CBS 122368</strain>
    </source>
</reference>
<keyword evidence="3" id="KW-1185">Reference proteome</keyword>
<dbReference type="Gene3D" id="3.40.47.10">
    <property type="match status" value="1"/>
</dbReference>
<sequence>MAPMLNGDANLNGTRLNDTHLNATNGVNGHTTEAKGTFEPIAICGMACRLPGGVSSPADLWDFLIAGGDGRCRVPQSRYNIAGHYSAAKRPGTVDVQVPLLELHLRRFLTFAQRIWLFPRRVGRPGGPRHVLHGHGPFRARAAGPAAALYMLGARIRLLPATMAPSQSPLAMAAQASFRAIIDDEHAVRIVMFGPCRSSSWATRAEAI</sequence>
<dbReference type="OrthoDB" id="3695079at2759"/>
<protein>
    <recommendedName>
        <fullName evidence="1">Beta-ketoacyl synthase-like N-terminal domain-containing protein</fullName>
    </recommendedName>
</protein>
<proteinExistence type="predicted"/>
<dbReference type="GO" id="GO:0004312">
    <property type="term" value="F:fatty acid synthase activity"/>
    <property type="evidence" value="ECO:0007669"/>
    <property type="project" value="TreeGrafter"/>
</dbReference>
<dbReference type="AlphaFoldDB" id="A0A6A6HTE2"/>
<dbReference type="Pfam" id="PF00109">
    <property type="entry name" value="ketoacyl-synt"/>
    <property type="match status" value="1"/>
</dbReference>
<dbReference type="PANTHER" id="PTHR43775">
    <property type="entry name" value="FATTY ACID SYNTHASE"/>
    <property type="match status" value="1"/>
</dbReference>